<evidence type="ECO:0000313" key="2">
    <source>
        <dbReference type="Proteomes" id="UP000299102"/>
    </source>
</evidence>
<proteinExistence type="predicted"/>
<organism evidence="1 2">
    <name type="scientific">Eumeta variegata</name>
    <name type="common">Bagworm moth</name>
    <name type="synonym">Eumeta japonica</name>
    <dbReference type="NCBI Taxonomy" id="151549"/>
    <lineage>
        <taxon>Eukaryota</taxon>
        <taxon>Metazoa</taxon>
        <taxon>Ecdysozoa</taxon>
        <taxon>Arthropoda</taxon>
        <taxon>Hexapoda</taxon>
        <taxon>Insecta</taxon>
        <taxon>Pterygota</taxon>
        <taxon>Neoptera</taxon>
        <taxon>Endopterygota</taxon>
        <taxon>Lepidoptera</taxon>
        <taxon>Glossata</taxon>
        <taxon>Ditrysia</taxon>
        <taxon>Tineoidea</taxon>
        <taxon>Psychidae</taxon>
        <taxon>Oiketicinae</taxon>
        <taxon>Eumeta</taxon>
    </lineage>
</organism>
<dbReference type="EMBL" id="BGZK01000336">
    <property type="protein sequence ID" value="GBP37591.1"/>
    <property type="molecule type" value="Genomic_DNA"/>
</dbReference>
<dbReference type="AlphaFoldDB" id="A0A4C1VGK4"/>
<reference evidence="1 2" key="1">
    <citation type="journal article" date="2019" name="Commun. Biol.">
        <title>The bagworm genome reveals a unique fibroin gene that provides high tensile strength.</title>
        <authorList>
            <person name="Kono N."/>
            <person name="Nakamura H."/>
            <person name="Ohtoshi R."/>
            <person name="Tomita M."/>
            <person name="Numata K."/>
            <person name="Arakawa K."/>
        </authorList>
    </citation>
    <scope>NUCLEOTIDE SEQUENCE [LARGE SCALE GENOMIC DNA]</scope>
</reference>
<comment type="caution">
    <text evidence="1">The sequence shown here is derived from an EMBL/GenBank/DDBJ whole genome shotgun (WGS) entry which is preliminary data.</text>
</comment>
<evidence type="ECO:0008006" key="3">
    <source>
        <dbReference type="Google" id="ProtNLM"/>
    </source>
</evidence>
<evidence type="ECO:0000313" key="1">
    <source>
        <dbReference type="EMBL" id="GBP37591.1"/>
    </source>
</evidence>
<keyword evidence="2" id="KW-1185">Reference proteome</keyword>
<gene>
    <name evidence="1" type="ORF">EVAR_34627_1</name>
</gene>
<dbReference type="Proteomes" id="UP000299102">
    <property type="component" value="Unassembled WGS sequence"/>
</dbReference>
<protein>
    <recommendedName>
        <fullName evidence="3">Retrovirus-related Pol polyprotein from transposon TNT 1-94</fullName>
    </recommendedName>
</protein>
<accession>A0A4C1VGK4</accession>
<name>A0A4C1VGK4_EUMVA</name>
<sequence length="97" mass="10896">MVQLPGPAKTKTIALSTTEAEFVASCETAKEILWLQQLLLELEKRFVKPYVPVISDTCCGGFSHLQECMTEVALSTPNILLKPICLRCLLPRFHHVR</sequence>